<feature type="domain" description="Amine oxidase" evidence="7">
    <location>
        <begin position="12"/>
        <end position="479"/>
    </location>
</feature>
<keyword evidence="3 5" id="KW-0560">Oxidoreductase</keyword>
<accession>A0A9J6RAS8</accession>
<evidence type="ECO:0000256" key="5">
    <source>
        <dbReference type="RuleBase" id="RU362075"/>
    </source>
</evidence>
<reference evidence="8" key="1">
    <citation type="submission" date="2022-11" db="EMBL/GenBank/DDBJ databases">
        <title>WGS of Natronobacillus azotifigens 24KS-1, an anaerobic diazotrophic haloalkaliphile from soda-rich habitats.</title>
        <authorList>
            <person name="Sorokin D.Y."/>
            <person name="Merkel A.Y."/>
        </authorList>
    </citation>
    <scope>NUCLEOTIDE SEQUENCE</scope>
    <source>
        <strain evidence="8">24KS-1</strain>
    </source>
</reference>
<dbReference type="PANTHER" id="PTHR43734">
    <property type="entry name" value="PHYTOENE DESATURASE"/>
    <property type="match status" value="1"/>
</dbReference>
<comment type="caution">
    <text evidence="8">The sequence shown here is derived from an EMBL/GenBank/DDBJ whole genome shotgun (WGS) entry which is preliminary data.</text>
</comment>
<dbReference type="EC" id="1.-.-.-" evidence="8"/>
<proteinExistence type="inferred from homology"/>
<dbReference type="InterPro" id="IPR036188">
    <property type="entry name" value="FAD/NAD-bd_sf"/>
</dbReference>
<protein>
    <submittedName>
        <fullName evidence="8">Phytoene desaturase family protein</fullName>
        <ecNumber evidence="8">1.-.-.-</ecNumber>
    </submittedName>
</protein>
<keyword evidence="2 5" id="KW-0125">Carotenoid biosynthesis</keyword>
<evidence type="ECO:0000256" key="3">
    <source>
        <dbReference type="ARBA" id="ARBA00023002"/>
    </source>
</evidence>
<dbReference type="SUPFAM" id="SSF51905">
    <property type="entry name" value="FAD/NAD(P)-binding domain"/>
    <property type="match status" value="1"/>
</dbReference>
<dbReference type="GO" id="GO:0016491">
    <property type="term" value="F:oxidoreductase activity"/>
    <property type="evidence" value="ECO:0007669"/>
    <property type="project" value="UniProtKB-KW"/>
</dbReference>
<sequence length="511" mass="57766">MKKIVVVGAGPGGLAAAMQLSAAGHHVTVFEKQGQLGGRTSKLTLGDYQFDLGPTFYMMPEVLEEAFERSGRNLHHYVNMKEVDPLYTLKFGDVSFSPSRNVEETRAQIERLFPGNGEGYQRFLALEEKKFERVTALLKQPFTRFRDFFTKEMILALPRLNAFDTVYGRLSTYFTDERLKWAFSFQAKYLGMSAWDCPGTFTILSFLEHYHGLFHPIGGVNQVCEAMGRVVREYGGEIYLNTPVKQVLVENGSAHGVLLESGEKIAADDVVINADFGYAASHLFDQSNLKKYKKEKLAKKKLSLSTFMLYLGVDKPLDLPHHMVFFSENYQKNVEDITKRGIVSEDLSIYVHNPSKLDPTLAPKGKSSLYILVPVPNLDAGIDWETVKPKLRKQILDRLVKESGLEDLREHVEVEKIISPLEWEQDYHVYRGATFNLGHQLKQMMYFRPHNKFDDVDHCFLVGGGTHPGSGLPTIFQSAIISTDLLQQQYSSGADASRSDQEEVIPMKETV</sequence>
<evidence type="ECO:0000256" key="6">
    <source>
        <dbReference type="SAM" id="MobiDB-lite"/>
    </source>
</evidence>
<dbReference type="PANTHER" id="PTHR43734:SF1">
    <property type="entry name" value="PHYTOENE DESATURASE"/>
    <property type="match status" value="1"/>
</dbReference>
<dbReference type="GO" id="GO:0016117">
    <property type="term" value="P:carotenoid biosynthetic process"/>
    <property type="evidence" value="ECO:0007669"/>
    <property type="project" value="UniProtKB-KW"/>
</dbReference>
<evidence type="ECO:0000256" key="2">
    <source>
        <dbReference type="ARBA" id="ARBA00022746"/>
    </source>
</evidence>
<dbReference type="NCBIfam" id="TIGR02734">
    <property type="entry name" value="crtI_fam"/>
    <property type="match status" value="1"/>
</dbReference>
<dbReference type="AlphaFoldDB" id="A0A9J6RAS8"/>
<dbReference type="RefSeq" id="WP_268779545.1">
    <property type="nucleotide sequence ID" value="NZ_JAPRAT010000008.1"/>
</dbReference>
<dbReference type="InterPro" id="IPR002937">
    <property type="entry name" value="Amino_oxidase"/>
</dbReference>
<organism evidence="8 9">
    <name type="scientific">Natronobacillus azotifigens</name>
    <dbReference type="NCBI Taxonomy" id="472978"/>
    <lineage>
        <taxon>Bacteria</taxon>
        <taxon>Bacillati</taxon>
        <taxon>Bacillota</taxon>
        <taxon>Bacilli</taxon>
        <taxon>Bacillales</taxon>
        <taxon>Bacillaceae</taxon>
        <taxon>Natronobacillus</taxon>
    </lineage>
</organism>
<dbReference type="EMBL" id="JAPRAT010000008">
    <property type="protein sequence ID" value="MCZ0702778.1"/>
    <property type="molecule type" value="Genomic_DNA"/>
</dbReference>
<dbReference type="InterPro" id="IPR014105">
    <property type="entry name" value="Carotenoid/retinoid_OxRdtase"/>
</dbReference>
<evidence type="ECO:0000313" key="8">
    <source>
        <dbReference type="EMBL" id="MCZ0702778.1"/>
    </source>
</evidence>
<evidence type="ECO:0000259" key="7">
    <source>
        <dbReference type="Pfam" id="PF01593"/>
    </source>
</evidence>
<keyword evidence="9" id="KW-1185">Reference proteome</keyword>
<evidence type="ECO:0000256" key="1">
    <source>
        <dbReference type="ARBA" id="ARBA00004829"/>
    </source>
</evidence>
<dbReference type="PRINTS" id="PR00419">
    <property type="entry name" value="ADXRDTASE"/>
</dbReference>
<dbReference type="Proteomes" id="UP001084197">
    <property type="component" value="Unassembled WGS sequence"/>
</dbReference>
<name>A0A9J6RAS8_9BACI</name>
<comment type="pathway">
    <text evidence="1 5">Carotenoid biosynthesis.</text>
</comment>
<feature type="region of interest" description="Disordered" evidence="6">
    <location>
        <begin position="491"/>
        <end position="511"/>
    </location>
</feature>
<dbReference type="Pfam" id="PF01593">
    <property type="entry name" value="Amino_oxidase"/>
    <property type="match status" value="1"/>
</dbReference>
<evidence type="ECO:0000256" key="4">
    <source>
        <dbReference type="ARBA" id="ARBA00038322"/>
    </source>
</evidence>
<dbReference type="Gene3D" id="3.50.50.60">
    <property type="entry name" value="FAD/NAD(P)-binding domain"/>
    <property type="match status" value="2"/>
</dbReference>
<gene>
    <name evidence="8" type="primary">crtI</name>
    <name evidence="8" type="ORF">OWO01_06105</name>
</gene>
<comment type="similarity">
    <text evidence="4">Belongs to the carotenoid/retinoid oxidoreductase family. CrtN subfamily.</text>
</comment>
<evidence type="ECO:0000313" key="9">
    <source>
        <dbReference type="Proteomes" id="UP001084197"/>
    </source>
</evidence>